<reference evidence="2 3" key="1">
    <citation type="journal article" date="2018" name="New Phytol.">
        <title>Phylogenomics of Endogonaceae and evolution of mycorrhizas within Mucoromycota.</title>
        <authorList>
            <person name="Chang Y."/>
            <person name="Desiro A."/>
            <person name="Na H."/>
            <person name="Sandor L."/>
            <person name="Lipzen A."/>
            <person name="Clum A."/>
            <person name="Barry K."/>
            <person name="Grigoriev I.V."/>
            <person name="Martin F.M."/>
            <person name="Stajich J.E."/>
            <person name="Smith M.E."/>
            <person name="Bonito G."/>
            <person name="Spatafora J.W."/>
        </authorList>
    </citation>
    <scope>NUCLEOTIDE SEQUENCE [LARGE SCALE GENOMIC DNA]</scope>
    <source>
        <strain evidence="2 3">GMNB39</strain>
    </source>
</reference>
<dbReference type="OrthoDB" id="5946976at2759"/>
<evidence type="ECO:0000313" key="3">
    <source>
        <dbReference type="Proteomes" id="UP000268093"/>
    </source>
</evidence>
<proteinExistence type="predicted"/>
<dbReference type="Proteomes" id="UP000268093">
    <property type="component" value="Unassembled WGS sequence"/>
</dbReference>
<dbReference type="InterPro" id="IPR049511">
    <property type="entry name" value="PGH-like_rpt"/>
</dbReference>
<dbReference type="AlphaFoldDB" id="A0A433DEC8"/>
<sequence length="231" mass="26486">MRPADIASIYLLLILALLAPTAHSQTANATTCQPPTWTSNPDTMMKLTAALVLSNDSETSVFDLPHPNYQAKYDELWSQGWRVKVLRARVSSGNQTLYTAVWRQTGEYEAQYYGLEFAAFKAKYDELSGKNLGMEFLTQYVVGDTVYYSAIWRPVPANTSEMRDFKAKYDQLYLQGWRLHILETYVYKAQILYSATWRTSTVDENQVFSVNHTVPISPPRAALPFAFRRRR</sequence>
<feature type="signal peptide" evidence="1">
    <location>
        <begin position="1"/>
        <end position="24"/>
    </location>
</feature>
<keyword evidence="1" id="KW-0732">Signal</keyword>
<evidence type="ECO:0000313" key="2">
    <source>
        <dbReference type="EMBL" id="RUP49165.1"/>
    </source>
</evidence>
<protein>
    <recommendedName>
        <fullName evidence="4">NIPSNAP domain-containing protein</fullName>
    </recommendedName>
</protein>
<comment type="caution">
    <text evidence="2">The sequence shown here is derived from an EMBL/GenBank/DDBJ whole genome shotgun (WGS) entry which is preliminary data.</text>
</comment>
<accession>A0A433DEC8</accession>
<name>A0A433DEC8_9FUNG</name>
<organism evidence="2 3">
    <name type="scientific">Jimgerdemannia flammicorona</name>
    <dbReference type="NCBI Taxonomy" id="994334"/>
    <lineage>
        <taxon>Eukaryota</taxon>
        <taxon>Fungi</taxon>
        <taxon>Fungi incertae sedis</taxon>
        <taxon>Mucoromycota</taxon>
        <taxon>Mucoromycotina</taxon>
        <taxon>Endogonomycetes</taxon>
        <taxon>Endogonales</taxon>
        <taxon>Endogonaceae</taxon>
        <taxon>Jimgerdemannia</taxon>
    </lineage>
</organism>
<gene>
    <name evidence="2" type="ORF">BC936DRAFT_143141</name>
</gene>
<feature type="chain" id="PRO_5019371888" description="NIPSNAP domain-containing protein" evidence="1">
    <location>
        <begin position="25"/>
        <end position="231"/>
    </location>
</feature>
<dbReference type="EMBL" id="RBNI01002546">
    <property type="protein sequence ID" value="RUP49165.1"/>
    <property type="molecule type" value="Genomic_DNA"/>
</dbReference>
<keyword evidence="3" id="KW-1185">Reference proteome</keyword>
<evidence type="ECO:0008006" key="4">
    <source>
        <dbReference type="Google" id="ProtNLM"/>
    </source>
</evidence>
<evidence type="ECO:0000256" key="1">
    <source>
        <dbReference type="SAM" id="SignalP"/>
    </source>
</evidence>
<dbReference type="Pfam" id="PF17660">
    <property type="entry name" value="BTRD1"/>
    <property type="match status" value="3"/>
</dbReference>